<evidence type="ECO:0000313" key="2">
    <source>
        <dbReference type="EMBL" id="KAG0587717.1"/>
    </source>
</evidence>
<evidence type="ECO:0000256" key="1">
    <source>
        <dbReference type="SAM" id="Phobius"/>
    </source>
</evidence>
<gene>
    <name evidence="2" type="ORF">KC19_2G186500</name>
</gene>
<protein>
    <submittedName>
        <fullName evidence="2">Uncharacterized protein</fullName>
    </submittedName>
</protein>
<comment type="caution">
    <text evidence="2">The sequence shown here is derived from an EMBL/GenBank/DDBJ whole genome shotgun (WGS) entry which is preliminary data.</text>
</comment>
<name>A0A8T0IWZ7_CERPU</name>
<keyword evidence="1" id="KW-1133">Transmembrane helix</keyword>
<feature type="transmembrane region" description="Helical" evidence="1">
    <location>
        <begin position="25"/>
        <end position="47"/>
    </location>
</feature>
<sequence>MRDNQINLENYCKFSNESTMFLNQLGAAVVMAEAGAGGWTWFLIFLASQRPRALSKLGRALL</sequence>
<dbReference type="AlphaFoldDB" id="A0A8T0IWZ7"/>
<keyword evidence="1" id="KW-0812">Transmembrane</keyword>
<reference evidence="2" key="1">
    <citation type="submission" date="2020-06" db="EMBL/GenBank/DDBJ databases">
        <title>WGS assembly of Ceratodon purpureus strain R40.</title>
        <authorList>
            <person name="Carey S.B."/>
            <person name="Jenkins J."/>
            <person name="Shu S."/>
            <person name="Lovell J.T."/>
            <person name="Sreedasyam A."/>
            <person name="Maumus F."/>
            <person name="Tiley G.P."/>
            <person name="Fernandez-Pozo N."/>
            <person name="Barry K."/>
            <person name="Chen C."/>
            <person name="Wang M."/>
            <person name="Lipzen A."/>
            <person name="Daum C."/>
            <person name="Saski C.A."/>
            <person name="Payton A.C."/>
            <person name="Mcbreen J.C."/>
            <person name="Conrad R.E."/>
            <person name="Kollar L.M."/>
            <person name="Olsson S."/>
            <person name="Huttunen S."/>
            <person name="Landis J.B."/>
            <person name="Wickett N.J."/>
            <person name="Johnson M.G."/>
            <person name="Rensing S.A."/>
            <person name="Grimwood J."/>
            <person name="Schmutz J."/>
            <person name="Mcdaniel S.F."/>
        </authorList>
    </citation>
    <scope>NUCLEOTIDE SEQUENCE</scope>
    <source>
        <strain evidence="2">R40</strain>
    </source>
</reference>
<organism evidence="2 3">
    <name type="scientific">Ceratodon purpureus</name>
    <name type="common">Fire moss</name>
    <name type="synonym">Dicranum purpureum</name>
    <dbReference type="NCBI Taxonomy" id="3225"/>
    <lineage>
        <taxon>Eukaryota</taxon>
        <taxon>Viridiplantae</taxon>
        <taxon>Streptophyta</taxon>
        <taxon>Embryophyta</taxon>
        <taxon>Bryophyta</taxon>
        <taxon>Bryophytina</taxon>
        <taxon>Bryopsida</taxon>
        <taxon>Dicranidae</taxon>
        <taxon>Pseudoditrichales</taxon>
        <taxon>Ditrichaceae</taxon>
        <taxon>Ceratodon</taxon>
    </lineage>
</organism>
<keyword evidence="3" id="KW-1185">Reference proteome</keyword>
<evidence type="ECO:0000313" key="3">
    <source>
        <dbReference type="Proteomes" id="UP000822688"/>
    </source>
</evidence>
<dbReference type="Proteomes" id="UP000822688">
    <property type="component" value="Chromosome 2"/>
</dbReference>
<dbReference type="EMBL" id="CM026422">
    <property type="protein sequence ID" value="KAG0587717.1"/>
    <property type="molecule type" value="Genomic_DNA"/>
</dbReference>
<keyword evidence="1" id="KW-0472">Membrane</keyword>
<accession>A0A8T0IWZ7</accession>
<proteinExistence type="predicted"/>